<dbReference type="AlphaFoldDB" id="A0AAV4GX11"/>
<comment type="similarity">
    <text evidence="1">Belongs to the type-B carboxylesterase/lipase family.</text>
</comment>
<feature type="domain" description="Carboxylesterase type B" evidence="3">
    <location>
        <begin position="23"/>
        <end position="557"/>
    </location>
</feature>
<accession>A0AAV4GX11</accession>
<name>A0AAV4GX11_9GAST</name>
<protein>
    <submittedName>
        <fullName evidence="4">Carboxylic ester hydrolase</fullName>
    </submittedName>
</protein>
<evidence type="ECO:0000256" key="2">
    <source>
        <dbReference type="SAM" id="SignalP"/>
    </source>
</evidence>
<proteinExistence type="inferred from homology"/>
<dbReference type="PANTHER" id="PTHR43903">
    <property type="entry name" value="NEUROLIGIN"/>
    <property type="match status" value="1"/>
</dbReference>
<dbReference type="InterPro" id="IPR051093">
    <property type="entry name" value="Neuroligin/BSAL"/>
</dbReference>
<dbReference type="EMBL" id="BMAT01012322">
    <property type="protein sequence ID" value="GFR89972.1"/>
    <property type="molecule type" value="Genomic_DNA"/>
</dbReference>
<dbReference type="Pfam" id="PF00135">
    <property type="entry name" value="COesterase"/>
    <property type="match status" value="1"/>
</dbReference>
<dbReference type="SUPFAM" id="SSF53474">
    <property type="entry name" value="alpha/beta-Hydrolases"/>
    <property type="match status" value="1"/>
</dbReference>
<sequence>MSCSLNVIIIVVLSVTWSSLAAPDVRLQSGIARGYDREVSDTGRFYSAYYGIPFAEPPVGELRFLTPRPFLGRGPDAVITSSTFRAACYQPGLPQERLSEDCLHLNVFTPPDVDFGPLRKVMVWIHGGGFFIGDASLYLPSKLVTEYDVIVVTVQYRIGALGFLSSGDNALPGNRGLYDQILALQWVKDNIRQFAGDPDDITIFGESAGSASVAALSLTPATKGLFNKAIMQSGTILSPWALGENPQDQFYQHARDTGCLPRVYNPWNTLGYHESIVACLKRKSPNEIINAAEELVYSDPLTKSIDELPLFAPVVDGILLPRAPASLLSDKAYLQNIGALDRSYILGVNDNEGLILASQVPKREYGNFTRPSNVASLIKSTVRSYLGWTSIDTLNIVDFLYTFPRSANGEIPLQNILALNGDMSYNVPTVLFSRALAKASPSIPIFLYVFDAEPKLKDLDGPLRGTSHGMDLYYEFDLPPNDLDQLVFFYADLDPVKFPTLERAFTSFVTSFAKTGTPSTIGISSWPRYDSTTESYVALSTQPEVRERMFEQRTALWTDFLPRMTTASGWFGERSKRAAFN</sequence>
<evidence type="ECO:0000259" key="3">
    <source>
        <dbReference type="Pfam" id="PF00135"/>
    </source>
</evidence>
<dbReference type="GO" id="GO:0016787">
    <property type="term" value="F:hydrolase activity"/>
    <property type="evidence" value="ECO:0007669"/>
    <property type="project" value="UniProtKB-KW"/>
</dbReference>
<keyword evidence="5" id="KW-1185">Reference proteome</keyword>
<feature type="signal peptide" evidence="2">
    <location>
        <begin position="1"/>
        <end position="21"/>
    </location>
</feature>
<dbReference type="Proteomes" id="UP000762676">
    <property type="component" value="Unassembled WGS sequence"/>
</dbReference>
<feature type="chain" id="PRO_5043517483" evidence="2">
    <location>
        <begin position="22"/>
        <end position="581"/>
    </location>
</feature>
<reference evidence="4 5" key="1">
    <citation type="journal article" date="2021" name="Elife">
        <title>Chloroplast acquisition without the gene transfer in kleptoplastic sea slugs, Plakobranchus ocellatus.</title>
        <authorList>
            <person name="Maeda T."/>
            <person name="Takahashi S."/>
            <person name="Yoshida T."/>
            <person name="Shimamura S."/>
            <person name="Takaki Y."/>
            <person name="Nagai Y."/>
            <person name="Toyoda A."/>
            <person name="Suzuki Y."/>
            <person name="Arimoto A."/>
            <person name="Ishii H."/>
            <person name="Satoh N."/>
            <person name="Nishiyama T."/>
            <person name="Hasebe M."/>
            <person name="Maruyama T."/>
            <person name="Minagawa J."/>
            <person name="Obokata J."/>
            <person name="Shigenobu S."/>
        </authorList>
    </citation>
    <scope>NUCLEOTIDE SEQUENCE [LARGE SCALE GENOMIC DNA]</scope>
</reference>
<comment type="caution">
    <text evidence="4">The sequence shown here is derived from an EMBL/GenBank/DDBJ whole genome shotgun (WGS) entry which is preliminary data.</text>
</comment>
<dbReference type="InterPro" id="IPR002018">
    <property type="entry name" value="CarbesteraseB"/>
</dbReference>
<dbReference type="InterPro" id="IPR029058">
    <property type="entry name" value="AB_hydrolase_fold"/>
</dbReference>
<gene>
    <name evidence="4" type="ORF">ElyMa_006138300</name>
</gene>
<dbReference type="Gene3D" id="3.40.50.1820">
    <property type="entry name" value="alpha/beta hydrolase"/>
    <property type="match status" value="1"/>
</dbReference>
<evidence type="ECO:0000313" key="4">
    <source>
        <dbReference type="EMBL" id="GFR89972.1"/>
    </source>
</evidence>
<organism evidence="4 5">
    <name type="scientific">Elysia marginata</name>
    <dbReference type="NCBI Taxonomy" id="1093978"/>
    <lineage>
        <taxon>Eukaryota</taxon>
        <taxon>Metazoa</taxon>
        <taxon>Spiralia</taxon>
        <taxon>Lophotrochozoa</taxon>
        <taxon>Mollusca</taxon>
        <taxon>Gastropoda</taxon>
        <taxon>Heterobranchia</taxon>
        <taxon>Euthyneura</taxon>
        <taxon>Panpulmonata</taxon>
        <taxon>Sacoglossa</taxon>
        <taxon>Placobranchoidea</taxon>
        <taxon>Plakobranchidae</taxon>
        <taxon>Elysia</taxon>
    </lineage>
</organism>
<keyword evidence="2" id="KW-0732">Signal</keyword>
<evidence type="ECO:0000313" key="5">
    <source>
        <dbReference type="Proteomes" id="UP000762676"/>
    </source>
</evidence>
<evidence type="ECO:0000256" key="1">
    <source>
        <dbReference type="ARBA" id="ARBA00005964"/>
    </source>
</evidence>
<keyword evidence="4" id="KW-0378">Hydrolase</keyword>